<accession>A0A6G0YPN4</accession>
<dbReference type="Proteomes" id="UP000478052">
    <property type="component" value="Unassembled WGS sequence"/>
</dbReference>
<organism evidence="2 3">
    <name type="scientific">Aphis craccivora</name>
    <name type="common">Cowpea aphid</name>
    <dbReference type="NCBI Taxonomy" id="307492"/>
    <lineage>
        <taxon>Eukaryota</taxon>
        <taxon>Metazoa</taxon>
        <taxon>Ecdysozoa</taxon>
        <taxon>Arthropoda</taxon>
        <taxon>Hexapoda</taxon>
        <taxon>Insecta</taxon>
        <taxon>Pterygota</taxon>
        <taxon>Neoptera</taxon>
        <taxon>Paraneoptera</taxon>
        <taxon>Hemiptera</taxon>
        <taxon>Sternorrhyncha</taxon>
        <taxon>Aphidomorpha</taxon>
        <taxon>Aphidoidea</taxon>
        <taxon>Aphididae</taxon>
        <taxon>Aphidini</taxon>
        <taxon>Aphis</taxon>
        <taxon>Aphis</taxon>
    </lineage>
</organism>
<keyword evidence="3" id="KW-1185">Reference proteome</keyword>
<protein>
    <submittedName>
        <fullName evidence="2">Zinc finger MYM-type protein 1</fullName>
    </submittedName>
</protein>
<evidence type="ECO:0000313" key="3">
    <source>
        <dbReference type="Proteomes" id="UP000478052"/>
    </source>
</evidence>
<dbReference type="EMBL" id="VUJU01002935">
    <property type="protein sequence ID" value="KAF0759629.1"/>
    <property type="molecule type" value="Genomic_DNA"/>
</dbReference>
<comment type="caution">
    <text evidence="2">The sequence shown here is derived from an EMBL/GenBank/DDBJ whole genome shotgun (WGS) entry which is preliminary data.</text>
</comment>
<dbReference type="SUPFAM" id="SSF53098">
    <property type="entry name" value="Ribonuclease H-like"/>
    <property type="match status" value="1"/>
</dbReference>
<name>A0A6G0YPN4_APHCR</name>
<gene>
    <name evidence="2" type="ORF">FWK35_00018593</name>
</gene>
<dbReference type="OrthoDB" id="10068424at2759"/>
<dbReference type="InterPro" id="IPR052958">
    <property type="entry name" value="IFN-induced_PKR_regulator"/>
</dbReference>
<feature type="domain" description="HAT C-terminal dimerisation" evidence="1">
    <location>
        <begin position="43"/>
        <end position="100"/>
    </location>
</feature>
<dbReference type="AlphaFoldDB" id="A0A6G0YPN4"/>
<sequence length="118" mass="13487">MLDLLDVKSISVQSEMHVVKNYLHLSTGKSSINFEALTSVLSKNIYPNMYKLMQVALTLPISSATCERSFSAMRRMKTWLRSSMLQNRFNNLAIISIENDISKKIDKEAILDLFAKKK</sequence>
<dbReference type="PANTHER" id="PTHR46289">
    <property type="entry name" value="52 KDA REPRESSOR OF THE INHIBITOR OF THE PROTEIN KINASE-LIKE PROTEIN-RELATED"/>
    <property type="match status" value="1"/>
</dbReference>
<proteinExistence type="predicted"/>
<dbReference type="InterPro" id="IPR012337">
    <property type="entry name" value="RNaseH-like_sf"/>
</dbReference>
<evidence type="ECO:0000313" key="2">
    <source>
        <dbReference type="EMBL" id="KAF0759629.1"/>
    </source>
</evidence>
<dbReference type="Pfam" id="PF05699">
    <property type="entry name" value="Dimer_Tnp_hAT"/>
    <property type="match status" value="1"/>
</dbReference>
<dbReference type="InterPro" id="IPR008906">
    <property type="entry name" value="HATC_C_dom"/>
</dbReference>
<dbReference type="PANTHER" id="PTHR46289:SF14">
    <property type="entry name" value="DUF4371 DOMAIN-CONTAINING PROTEIN"/>
    <property type="match status" value="1"/>
</dbReference>
<evidence type="ECO:0000259" key="1">
    <source>
        <dbReference type="Pfam" id="PF05699"/>
    </source>
</evidence>
<dbReference type="GO" id="GO:0046983">
    <property type="term" value="F:protein dimerization activity"/>
    <property type="evidence" value="ECO:0007669"/>
    <property type="project" value="InterPro"/>
</dbReference>
<reference evidence="2 3" key="1">
    <citation type="submission" date="2019-08" db="EMBL/GenBank/DDBJ databases">
        <title>Whole genome of Aphis craccivora.</title>
        <authorList>
            <person name="Voronova N.V."/>
            <person name="Shulinski R.S."/>
            <person name="Bandarenka Y.V."/>
            <person name="Zhorov D.G."/>
            <person name="Warner D."/>
        </authorList>
    </citation>
    <scope>NUCLEOTIDE SEQUENCE [LARGE SCALE GENOMIC DNA]</scope>
    <source>
        <strain evidence="2">180601</strain>
        <tissue evidence="2">Whole Body</tissue>
    </source>
</reference>